<keyword evidence="6" id="KW-0627">Porphyrin biosynthesis</keyword>
<feature type="domain" description="Tetrapyrrole biosynthesis uroporphyrinogen III synthase" evidence="12">
    <location>
        <begin position="22"/>
        <end position="241"/>
    </location>
</feature>
<dbReference type="GO" id="GO:0006780">
    <property type="term" value="P:uroporphyrinogen III biosynthetic process"/>
    <property type="evidence" value="ECO:0007669"/>
    <property type="project" value="InterPro"/>
</dbReference>
<comment type="function">
    <text evidence="11">Catalyzes cyclization of the linear tetrapyrrole, hydroxymethylbilane, to the macrocyclic uroporphyrinogen III, the branch point for the various sub-pathways leading to the wide diversity of porphyrins. Porphyrins act as cofactors for a multitude of enzymes that perform a variety of processes within the cell such as methionine synthesis (vitamin B12) or oxygen transport (heme).</text>
</comment>
<dbReference type="GO" id="GO:0004852">
    <property type="term" value="F:uroporphyrinogen-III synthase activity"/>
    <property type="evidence" value="ECO:0007669"/>
    <property type="project" value="UniProtKB-EC"/>
</dbReference>
<dbReference type="GO" id="GO:0006785">
    <property type="term" value="P:heme B biosynthetic process"/>
    <property type="evidence" value="ECO:0007669"/>
    <property type="project" value="UniProtKB-ARBA"/>
</dbReference>
<evidence type="ECO:0000256" key="5">
    <source>
        <dbReference type="ARBA" id="ARBA00023239"/>
    </source>
</evidence>
<name>A0A146M303_LYGHE</name>
<dbReference type="InterPro" id="IPR039793">
    <property type="entry name" value="UROS/Hem4"/>
</dbReference>
<evidence type="ECO:0000256" key="9">
    <source>
        <dbReference type="ARBA" id="ARBA00040167"/>
    </source>
</evidence>
<dbReference type="GO" id="GO:0005829">
    <property type="term" value="C:cytosol"/>
    <property type="evidence" value="ECO:0007669"/>
    <property type="project" value="TreeGrafter"/>
</dbReference>
<dbReference type="EMBL" id="GDHC01005257">
    <property type="protein sequence ID" value="JAQ13372.1"/>
    <property type="molecule type" value="Transcribed_RNA"/>
</dbReference>
<dbReference type="GO" id="GO:0006782">
    <property type="term" value="P:protoporphyrinogen IX biosynthetic process"/>
    <property type="evidence" value="ECO:0007669"/>
    <property type="project" value="UniProtKB-UniPathway"/>
</dbReference>
<feature type="non-terminal residue" evidence="13">
    <location>
        <position position="262"/>
    </location>
</feature>
<proteinExistence type="inferred from homology"/>
<comment type="catalytic activity">
    <reaction evidence="10">
        <text>hydroxymethylbilane = uroporphyrinogen III + H2O</text>
        <dbReference type="Rhea" id="RHEA:18965"/>
        <dbReference type="ChEBI" id="CHEBI:15377"/>
        <dbReference type="ChEBI" id="CHEBI:57308"/>
        <dbReference type="ChEBI" id="CHEBI:57845"/>
        <dbReference type="EC" id="4.2.1.75"/>
    </reaction>
</comment>
<dbReference type="PANTHER" id="PTHR12390:SF0">
    <property type="entry name" value="UROPORPHYRINOGEN-III SYNTHASE"/>
    <property type="match status" value="1"/>
</dbReference>
<dbReference type="UniPathway" id="UPA00251">
    <property type="reaction ID" value="UER00320"/>
</dbReference>
<dbReference type="EC" id="4.2.1.75" evidence="3"/>
<comment type="similarity">
    <text evidence="2">Belongs to the uroporphyrinogen-III synthase family.</text>
</comment>
<dbReference type="PANTHER" id="PTHR12390">
    <property type="entry name" value="UROPORPHYRINOGEN III SYNTHASE"/>
    <property type="match status" value="1"/>
</dbReference>
<evidence type="ECO:0000256" key="11">
    <source>
        <dbReference type="ARBA" id="ARBA00060039"/>
    </source>
</evidence>
<accession>A0A146M303</accession>
<evidence type="ECO:0000256" key="2">
    <source>
        <dbReference type="ARBA" id="ARBA00008133"/>
    </source>
</evidence>
<comment type="pathway">
    <text evidence="1">Porphyrin-containing compound metabolism; protoporphyrin-IX biosynthesis; coproporphyrinogen-III from 5-aminolevulinate: step 3/4.</text>
</comment>
<evidence type="ECO:0000256" key="3">
    <source>
        <dbReference type="ARBA" id="ARBA00013109"/>
    </source>
</evidence>
<keyword evidence="5" id="KW-0456">Lyase</keyword>
<evidence type="ECO:0000256" key="6">
    <source>
        <dbReference type="ARBA" id="ARBA00023244"/>
    </source>
</evidence>
<dbReference type="AlphaFoldDB" id="A0A146M303"/>
<organism evidence="13">
    <name type="scientific">Lygus hesperus</name>
    <name type="common">Western plant bug</name>
    <dbReference type="NCBI Taxonomy" id="30085"/>
    <lineage>
        <taxon>Eukaryota</taxon>
        <taxon>Metazoa</taxon>
        <taxon>Ecdysozoa</taxon>
        <taxon>Arthropoda</taxon>
        <taxon>Hexapoda</taxon>
        <taxon>Insecta</taxon>
        <taxon>Pterygota</taxon>
        <taxon>Neoptera</taxon>
        <taxon>Paraneoptera</taxon>
        <taxon>Hemiptera</taxon>
        <taxon>Heteroptera</taxon>
        <taxon>Panheteroptera</taxon>
        <taxon>Cimicomorpha</taxon>
        <taxon>Miridae</taxon>
        <taxon>Mirini</taxon>
        <taxon>Lygus</taxon>
    </lineage>
</organism>
<gene>
    <name evidence="13" type="primary">Uros_1</name>
    <name evidence="13" type="ORF">g.46838</name>
</gene>
<dbReference type="SUPFAM" id="SSF69618">
    <property type="entry name" value="HemD-like"/>
    <property type="match status" value="1"/>
</dbReference>
<evidence type="ECO:0000256" key="4">
    <source>
        <dbReference type="ARBA" id="ARBA00023133"/>
    </source>
</evidence>
<dbReference type="CDD" id="cd06578">
    <property type="entry name" value="HemD"/>
    <property type="match status" value="1"/>
</dbReference>
<dbReference type="Pfam" id="PF02602">
    <property type="entry name" value="HEM4"/>
    <property type="match status" value="1"/>
</dbReference>
<evidence type="ECO:0000256" key="1">
    <source>
        <dbReference type="ARBA" id="ARBA00004772"/>
    </source>
</evidence>
<reference evidence="13" key="1">
    <citation type="journal article" date="2016" name="Gigascience">
        <title>De novo construction of an expanded transcriptome assembly for the western tarnished plant bug, Lygus hesperus.</title>
        <authorList>
            <person name="Tassone E.E."/>
            <person name="Geib S.M."/>
            <person name="Hall B."/>
            <person name="Fabrick J.A."/>
            <person name="Brent C.S."/>
            <person name="Hull J.J."/>
        </authorList>
    </citation>
    <scope>NUCLEOTIDE SEQUENCE</scope>
</reference>
<keyword evidence="4" id="KW-0350">Heme biosynthesis</keyword>
<evidence type="ECO:0000256" key="10">
    <source>
        <dbReference type="ARBA" id="ARBA00048617"/>
    </source>
</evidence>
<evidence type="ECO:0000259" key="12">
    <source>
        <dbReference type="Pfam" id="PF02602"/>
    </source>
</evidence>
<protein>
    <recommendedName>
        <fullName evidence="9">Uroporphyrinogen-III synthase</fullName>
        <ecNumber evidence="3">4.2.1.75</ecNumber>
    </recommendedName>
    <alternativeName>
        <fullName evidence="8">Hydroxymethylbilane hydrolyase [cyclizing]</fullName>
    </alternativeName>
    <alternativeName>
        <fullName evidence="7">Uroporphyrinogen-III cosynthase</fullName>
    </alternativeName>
</protein>
<dbReference type="InterPro" id="IPR036108">
    <property type="entry name" value="4pyrrol_syn_uPrphyn_synt_sf"/>
</dbReference>
<evidence type="ECO:0000256" key="7">
    <source>
        <dbReference type="ARBA" id="ARBA00031702"/>
    </source>
</evidence>
<dbReference type="FunFam" id="3.40.50.10090:FF:000003">
    <property type="entry name" value="uroporphyrinogen-III synthase"/>
    <property type="match status" value="1"/>
</dbReference>
<evidence type="ECO:0000256" key="8">
    <source>
        <dbReference type="ARBA" id="ARBA00032649"/>
    </source>
</evidence>
<sequence>MVRKHAILFKAGGDDGNPDVDPYAGTLGALDIDCQVVPVLNFDFLHLEELEERLKNPQSYSGIIFSSPRVVEAVGKCIKNAADWANLFAFTVGEKTASEVEQLGLKPSGSETGIGSALAEHILSCPIDKPLLLPCGNLSTNTIADTLKERGLEVDRLVVYQTVPNPELEEKIRNAIQRFPTLDYLLYFSPSGVKATIPLLKGMGVDLSRVKYGAIGRTTEAALAEHGGAAFVAEKPTPHHFAEALAREATEQETQHQNGMTF</sequence>
<evidence type="ECO:0000313" key="13">
    <source>
        <dbReference type="EMBL" id="JAQ13372.1"/>
    </source>
</evidence>
<dbReference type="InterPro" id="IPR003754">
    <property type="entry name" value="4pyrrol_synth_uPrphyn_synth"/>
</dbReference>
<dbReference type="Gene3D" id="3.40.50.10090">
    <property type="match status" value="2"/>
</dbReference>